<feature type="transmembrane region" description="Helical" evidence="8">
    <location>
        <begin position="391"/>
        <end position="413"/>
    </location>
</feature>
<dbReference type="RefSeq" id="WP_088619718.1">
    <property type="nucleotide sequence ID" value="NZ_CP022129.1"/>
</dbReference>
<feature type="transmembrane region" description="Helical" evidence="8">
    <location>
        <begin position="225"/>
        <end position="244"/>
    </location>
</feature>
<organism evidence="10 11">
    <name type="scientific">Methylovulum psychrotolerans</name>
    <dbReference type="NCBI Taxonomy" id="1704499"/>
    <lineage>
        <taxon>Bacteria</taxon>
        <taxon>Pseudomonadati</taxon>
        <taxon>Pseudomonadota</taxon>
        <taxon>Gammaproteobacteria</taxon>
        <taxon>Methylococcales</taxon>
        <taxon>Methylococcaceae</taxon>
        <taxon>Methylovulum</taxon>
    </lineage>
</organism>
<dbReference type="KEGG" id="mpsy:CEK71_12585"/>
<dbReference type="NCBIfam" id="TIGR00711">
    <property type="entry name" value="efflux_EmrB"/>
    <property type="match status" value="1"/>
</dbReference>
<evidence type="ECO:0000313" key="10">
    <source>
        <dbReference type="EMBL" id="ASF46846.1"/>
    </source>
</evidence>
<feature type="transmembrane region" description="Helical" evidence="8">
    <location>
        <begin position="191"/>
        <end position="213"/>
    </location>
</feature>
<feature type="transmembrane region" description="Helical" evidence="8">
    <location>
        <begin position="80"/>
        <end position="98"/>
    </location>
</feature>
<feature type="domain" description="Major facilitator superfamily (MFS) profile" evidence="9">
    <location>
        <begin position="39"/>
        <end position="486"/>
    </location>
</feature>
<evidence type="ECO:0000256" key="4">
    <source>
        <dbReference type="ARBA" id="ARBA00022475"/>
    </source>
</evidence>
<comment type="similarity">
    <text evidence="2">Belongs to the major facilitator superfamily. EmrB family.</text>
</comment>
<dbReference type="GO" id="GO:0005886">
    <property type="term" value="C:plasma membrane"/>
    <property type="evidence" value="ECO:0007669"/>
    <property type="project" value="UniProtKB-SubCell"/>
</dbReference>
<keyword evidence="3" id="KW-0813">Transport</keyword>
<reference evidence="10 11" key="1">
    <citation type="submission" date="2017-06" db="EMBL/GenBank/DDBJ databases">
        <title>Genome Sequencing of the methanotroph Methylovulum psychrotolerants str. HV10-M2 isolated from a high-altitude environment.</title>
        <authorList>
            <person name="Mateos-Rivera A."/>
        </authorList>
    </citation>
    <scope>NUCLEOTIDE SEQUENCE [LARGE SCALE GENOMIC DNA]</scope>
    <source>
        <strain evidence="10 11">HV10_M2</strain>
    </source>
</reference>
<feature type="transmembrane region" description="Helical" evidence="8">
    <location>
        <begin position="357"/>
        <end position="376"/>
    </location>
</feature>
<dbReference type="InterPro" id="IPR020846">
    <property type="entry name" value="MFS_dom"/>
</dbReference>
<dbReference type="EMBL" id="CP022129">
    <property type="protein sequence ID" value="ASF46846.1"/>
    <property type="molecule type" value="Genomic_DNA"/>
</dbReference>
<feature type="transmembrane region" description="Helical" evidence="8">
    <location>
        <begin position="256"/>
        <end position="274"/>
    </location>
</feature>
<evidence type="ECO:0000256" key="1">
    <source>
        <dbReference type="ARBA" id="ARBA00004651"/>
    </source>
</evidence>
<dbReference type="AlphaFoldDB" id="A0A1Z4BZY5"/>
<protein>
    <submittedName>
        <fullName evidence="10">MFS transporter</fullName>
    </submittedName>
</protein>
<keyword evidence="4" id="KW-1003">Cell membrane</keyword>
<keyword evidence="7 8" id="KW-0472">Membrane</keyword>
<evidence type="ECO:0000256" key="5">
    <source>
        <dbReference type="ARBA" id="ARBA00022692"/>
    </source>
</evidence>
<accession>A0A1Z4BZY5</accession>
<dbReference type="InterPro" id="IPR004638">
    <property type="entry name" value="EmrB-like"/>
</dbReference>
<dbReference type="SUPFAM" id="SSF103473">
    <property type="entry name" value="MFS general substrate transporter"/>
    <property type="match status" value="1"/>
</dbReference>
<sequence>MTQNTDKTARAAWATLTHDSLNTAQAGKSPLIGVSFFFLNLGLLLGNILVLFNTGAFASVSLHATGDLGVSPSHASWMQTYYFVSLALALPVSSWLAATVGEVRLYILAMVGMVLASLLCAVTGDVFWFLEGRALQGFFGGLTIPLSQTLLMREYPESAKAFAVSLWSIAALSPFTLGPAAGGWIADHLGWRWLFYLNIPLPLLAAALAWALLSDRQVPLRKLPFDGVGLLLLAAALLCLQTVLNQGQDADWFNSPRLIGILLVGLLMLAYFVVWELAEPVPLLDLRLLASRNFVIGSLMLSIGFMVMYGLLSVLLVRLQVIAGYTSFLAGSVLLPLVFLAKPMASIMHRIVHRFDARLLACINMLAFAGYCWWTSRYDFFGRGGFFSQPLWSQILEGFCLGGLFVPLTAVFLSDLPPQRQTQAVELGGMLRVLGGSAASPLFGVFWERRSAFHQSRLIDSLSLHDSGSMALLARLDQAGLHGQIATAKLAALAGQHAAVLGLDDTFRLSAWLFLGLAGLVWLAVPVQPKPQLSRKEDQRQTELEDLMEEP</sequence>
<dbReference type="OrthoDB" id="9812221at2"/>
<comment type="subcellular location">
    <subcellularLocation>
        <location evidence="1">Cell membrane</location>
        <topology evidence="1">Multi-pass membrane protein</topology>
    </subcellularLocation>
</comment>
<dbReference type="InterPro" id="IPR036259">
    <property type="entry name" value="MFS_trans_sf"/>
</dbReference>
<dbReference type="PROSITE" id="PS50850">
    <property type="entry name" value="MFS"/>
    <property type="match status" value="1"/>
</dbReference>
<dbReference type="Gene3D" id="1.20.1250.20">
    <property type="entry name" value="MFS general substrate transporter like domains"/>
    <property type="match status" value="1"/>
</dbReference>
<feature type="transmembrane region" description="Helical" evidence="8">
    <location>
        <begin position="509"/>
        <end position="527"/>
    </location>
</feature>
<dbReference type="GO" id="GO:0022857">
    <property type="term" value="F:transmembrane transporter activity"/>
    <property type="evidence" value="ECO:0007669"/>
    <property type="project" value="InterPro"/>
</dbReference>
<evidence type="ECO:0000256" key="7">
    <source>
        <dbReference type="ARBA" id="ARBA00023136"/>
    </source>
</evidence>
<feature type="transmembrane region" description="Helical" evidence="8">
    <location>
        <begin position="105"/>
        <end position="128"/>
    </location>
</feature>
<dbReference type="InterPro" id="IPR011701">
    <property type="entry name" value="MFS"/>
</dbReference>
<keyword evidence="6 8" id="KW-1133">Transmembrane helix</keyword>
<evidence type="ECO:0000313" key="11">
    <source>
        <dbReference type="Proteomes" id="UP000197019"/>
    </source>
</evidence>
<evidence type="ECO:0000256" key="2">
    <source>
        <dbReference type="ARBA" id="ARBA00008537"/>
    </source>
</evidence>
<evidence type="ECO:0000256" key="8">
    <source>
        <dbReference type="SAM" id="Phobius"/>
    </source>
</evidence>
<evidence type="ECO:0000259" key="9">
    <source>
        <dbReference type="PROSITE" id="PS50850"/>
    </source>
</evidence>
<dbReference type="Proteomes" id="UP000197019">
    <property type="component" value="Chromosome"/>
</dbReference>
<gene>
    <name evidence="10" type="ORF">CEK71_12585</name>
</gene>
<feature type="transmembrane region" description="Helical" evidence="8">
    <location>
        <begin position="294"/>
        <end position="316"/>
    </location>
</feature>
<name>A0A1Z4BZY5_9GAMM</name>
<feature type="transmembrane region" description="Helical" evidence="8">
    <location>
        <begin position="425"/>
        <end position="447"/>
    </location>
</feature>
<evidence type="ECO:0000256" key="3">
    <source>
        <dbReference type="ARBA" id="ARBA00022448"/>
    </source>
</evidence>
<feature type="transmembrane region" description="Helical" evidence="8">
    <location>
        <begin position="164"/>
        <end position="185"/>
    </location>
</feature>
<keyword evidence="5 8" id="KW-0812">Transmembrane</keyword>
<feature type="transmembrane region" description="Helical" evidence="8">
    <location>
        <begin position="37"/>
        <end position="60"/>
    </location>
</feature>
<keyword evidence="11" id="KW-1185">Reference proteome</keyword>
<evidence type="ECO:0000256" key="6">
    <source>
        <dbReference type="ARBA" id="ARBA00022989"/>
    </source>
</evidence>
<feature type="transmembrane region" description="Helical" evidence="8">
    <location>
        <begin position="322"/>
        <end position="345"/>
    </location>
</feature>
<dbReference type="Pfam" id="PF07690">
    <property type="entry name" value="MFS_1"/>
    <property type="match status" value="1"/>
</dbReference>
<dbReference type="PANTHER" id="PTHR42718">
    <property type="entry name" value="MAJOR FACILITATOR SUPERFAMILY MULTIDRUG TRANSPORTER MFSC"/>
    <property type="match status" value="1"/>
</dbReference>
<dbReference type="PANTHER" id="PTHR42718:SF9">
    <property type="entry name" value="MAJOR FACILITATOR SUPERFAMILY MULTIDRUG TRANSPORTER MFSC"/>
    <property type="match status" value="1"/>
</dbReference>
<proteinExistence type="inferred from homology"/>